<sequence>MVIAGCPDVEEFDGTHLVFIGAGSDPYEAITNAVKTIEKHLKTFCHRERKKMPDMLNWFGWRTWDAFYTNVTSENVKQGLQSFEEGGIPAKFVIIDDGWQSVSMDPNGIEWKADYAANFANRLTNIKENHKFQKDGKEGHRIEDPAMGLHHITNEIKKEHAIKYAIFPSAGINGVKVDVQNILETLGAEHGGRVKLARKYHQALEALISRNFPDNGIICCMSHNTDGLYSAKRSAVIRASDDFWPRDPASHTIHIASVAYNTIFLGELLCSQIGTCFIDKPGHHDFNLLKKLVLPDGSILRAKLPGRPTKDCLFADPARDGKSLLKIWNMNEYSGVVGVFNCQEAGWCKVGKKNLIHDENPGTVTGIIRAKDIDYLSTVADDKWTGDAVIFSHLSGELVYLPKDVSIPITMKSQEYEVFTVVPTKELPNGVKFAPIGLIKMFNSGGAVKEFSYGSNGSANVSVKCMDVAYSVLIHQLGRS</sequence>
<dbReference type="EMBL" id="DF973392">
    <property type="protein sequence ID" value="GAU29272.1"/>
    <property type="molecule type" value="Genomic_DNA"/>
</dbReference>
<gene>
    <name evidence="5" type="ORF">TSUD_204660</name>
</gene>
<dbReference type="InterPro" id="IPR017853">
    <property type="entry name" value="GH"/>
</dbReference>
<dbReference type="Pfam" id="PF05691">
    <property type="entry name" value="Raffinose_syn"/>
    <property type="match status" value="3"/>
</dbReference>
<evidence type="ECO:0000313" key="6">
    <source>
        <dbReference type="Proteomes" id="UP000242715"/>
    </source>
</evidence>
<dbReference type="InterPro" id="IPR013785">
    <property type="entry name" value="Aldolase_TIM"/>
</dbReference>
<dbReference type="Proteomes" id="UP000242715">
    <property type="component" value="Unassembled WGS sequence"/>
</dbReference>
<evidence type="ECO:0000313" key="5">
    <source>
        <dbReference type="EMBL" id="GAU29272.1"/>
    </source>
</evidence>
<comment type="similarity">
    <text evidence="1">Belongs to the glycosyl hydrolases 36 family.</text>
</comment>
<evidence type="ECO:0000256" key="1">
    <source>
        <dbReference type="ARBA" id="ARBA00007240"/>
    </source>
</evidence>
<dbReference type="Gene3D" id="3.20.20.70">
    <property type="entry name" value="Aldolase class I"/>
    <property type="match status" value="1"/>
</dbReference>
<dbReference type="OrthoDB" id="4664297at2759"/>
<keyword evidence="3" id="KW-0119">Carbohydrate metabolism</keyword>
<evidence type="ECO:0000256" key="4">
    <source>
        <dbReference type="ARBA" id="ARBA00049426"/>
    </source>
</evidence>
<dbReference type="SUPFAM" id="SSF51445">
    <property type="entry name" value="(Trans)glycosidases"/>
    <property type="match status" value="1"/>
</dbReference>
<dbReference type="EC" id="2.4.1.82" evidence="2"/>
<proteinExistence type="inferred from homology"/>
<protein>
    <recommendedName>
        <fullName evidence="2">galactinol--sucrose galactosyltransferase</fullName>
        <ecNumber evidence="2">2.4.1.82</ecNumber>
    </recommendedName>
</protein>
<dbReference type="InterPro" id="IPR008811">
    <property type="entry name" value="Glycosyl_hydrolases_36"/>
</dbReference>
<dbReference type="PANTHER" id="PTHR31268">
    <property type="match status" value="1"/>
</dbReference>
<comment type="catalytic activity">
    <reaction evidence="4">
        <text>alpha-D-galactosyl-(1-&gt;3)-1D-myo-inositol + sucrose = raffinose + myo-inositol</text>
        <dbReference type="Rhea" id="RHEA:20161"/>
        <dbReference type="ChEBI" id="CHEBI:16634"/>
        <dbReference type="ChEBI" id="CHEBI:17268"/>
        <dbReference type="ChEBI" id="CHEBI:17505"/>
        <dbReference type="ChEBI" id="CHEBI:17992"/>
        <dbReference type="EC" id="2.4.1.82"/>
    </reaction>
</comment>
<dbReference type="GO" id="GO:0047274">
    <property type="term" value="F:galactinol-sucrose galactosyltransferase activity"/>
    <property type="evidence" value="ECO:0007669"/>
    <property type="project" value="UniProtKB-EC"/>
</dbReference>
<evidence type="ECO:0000256" key="3">
    <source>
        <dbReference type="ARBA" id="ARBA00023277"/>
    </source>
</evidence>
<dbReference type="PANTHER" id="PTHR31268:SF29">
    <property type="entry name" value="GALACTINOL--SUCROSE GALACTOSYLTRANSFERASE 1-RELATED"/>
    <property type="match status" value="1"/>
</dbReference>
<organism evidence="5 6">
    <name type="scientific">Trifolium subterraneum</name>
    <name type="common">Subterranean clover</name>
    <dbReference type="NCBI Taxonomy" id="3900"/>
    <lineage>
        <taxon>Eukaryota</taxon>
        <taxon>Viridiplantae</taxon>
        <taxon>Streptophyta</taxon>
        <taxon>Embryophyta</taxon>
        <taxon>Tracheophyta</taxon>
        <taxon>Spermatophyta</taxon>
        <taxon>Magnoliopsida</taxon>
        <taxon>eudicotyledons</taxon>
        <taxon>Gunneridae</taxon>
        <taxon>Pentapetalae</taxon>
        <taxon>rosids</taxon>
        <taxon>fabids</taxon>
        <taxon>Fabales</taxon>
        <taxon>Fabaceae</taxon>
        <taxon>Papilionoideae</taxon>
        <taxon>50 kb inversion clade</taxon>
        <taxon>NPAAA clade</taxon>
        <taxon>Hologalegina</taxon>
        <taxon>IRL clade</taxon>
        <taxon>Trifolieae</taxon>
        <taxon>Trifolium</taxon>
    </lineage>
</organism>
<name>A0A2Z6MWQ6_TRISU</name>
<keyword evidence="6" id="KW-1185">Reference proteome</keyword>
<evidence type="ECO:0000256" key="2">
    <source>
        <dbReference type="ARBA" id="ARBA00012708"/>
    </source>
</evidence>
<reference evidence="6" key="1">
    <citation type="journal article" date="2017" name="Front. Plant Sci.">
        <title>Climate Clever Clovers: New Paradigm to Reduce the Environmental Footprint of Ruminants by Breeding Low Methanogenic Forages Utilizing Haplotype Variation.</title>
        <authorList>
            <person name="Kaur P."/>
            <person name="Appels R."/>
            <person name="Bayer P.E."/>
            <person name="Keeble-Gagnere G."/>
            <person name="Wang J."/>
            <person name="Hirakawa H."/>
            <person name="Shirasawa K."/>
            <person name="Vercoe P."/>
            <person name="Stefanova K."/>
            <person name="Durmic Z."/>
            <person name="Nichols P."/>
            <person name="Revell C."/>
            <person name="Isobe S.N."/>
            <person name="Edwards D."/>
            <person name="Erskine W."/>
        </authorList>
    </citation>
    <scope>NUCLEOTIDE SEQUENCE [LARGE SCALE GENOMIC DNA]</scope>
    <source>
        <strain evidence="6">cv. Daliak</strain>
    </source>
</reference>
<accession>A0A2Z6MWQ6</accession>
<dbReference type="AlphaFoldDB" id="A0A2Z6MWQ6"/>